<keyword evidence="8 10" id="KW-0326">Glycosidase</keyword>
<feature type="domain" description="Glycosyl hydrolase family 31 C-terminal" evidence="14">
    <location>
        <begin position="703"/>
        <end position="803"/>
    </location>
</feature>
<gene>
    <name evidence="15" type="ORF">CANTADRAFT_44869</name>
</gene>
<evidence type="ECO:0000259" key="12">
    <source>
        <dbReference type="Pfam" id="PF01055"/>
    </source>
</evidence>
<comment type="subcellular location">
    <subcellularLocation>
        <location evidence="1">Endoplasmic reticulum</location>
    </subcellularLocation>
</comment>
<dbReference type="Gene3D" id="2.60.40.1760">
    <property type="entry name" value="glycosyl hydrolase (family 31)"/>
    <property type="match status" value="1"/>
</dbReference>
<organism evidence="15 16">
    <name type="scientific">Suhomyces tanzawaensis NRRL Y-17324</name>
    <dbReference type="NCBI Taxonomy" id="984487"/>
    <lineage>
        <taxon>Eukaryota</taxon>
        <taxon>Fungi</taxon>
        <taxon>Dikarya</taxon>
        <taxon>Ascomycota</taxon>
        <taxon>Saccharomycotina</taxon>
        <taxon>Pichiomycetes</taxon>
        <taxon>Debaryomycetaceae</taxon>
        <taxon>Suhomyces</taxon>
    </lineage>
</organism>
<evidence type="ECO:0000256" key="9">
    <source>
        <dbReference type="ARBA" id="ARBA00042895"/>
    </source>
</evidence>
<dbReference type="AlphaFoldDB" id="A0A1E4SPY9"/>
<evidence type="ECO:0000256" key="2">
    <source>
        <dbReference type="ARBA" id="ARBA00004833"/>
    </source>
</evidence>
<dbReference type="InterPro" id="IPR048395">
    <property type="entry name" value="Glyco_hydro_31_C"/>
</dbReference>
<dbReference type="GO" id="GO:0106407">
    <property type="term" value="F:Glc2Man9GlcNAc2 oligosaccharide glucosidase activity"/>
    <property type="evidence" value="ECO:0007669"/>
    <property type="project" value="EnsemblFungi"/>
</dbReference>
<keyword evidence="6" id="KW-0256">Endoplasmic reticulum</keyword>
<evidence type="ECO:0000259" key="13">
    <source>
        <dbReference type="Pfam" id="PF13802"/>
    </source>
</evidence>
<accession>A0A1E4SPY9</accession>
<sequence>MHIHRTNCVGWTNWWVLLCLLSFVTAVKDHTFKTCDQAGFCHRNRHFASQVRQNANYIPQYHIEGSSVGLGTDPGKFSVIGTILKKLPNDATVELPFEISVLDNTVRVTVDENRKGINVPNVYSTKRYSETSKWAFLADLPYQKDVKNTIEKNRVSLEYGQDLSVQIDFYPVKITVLKKGEPVVVVNDQNLLNVEHWRSRSDDSENHLSPEESDYDMFEDSFHSSKEDSLPFGPEAVGLDFAFKGFTHLYGIPEHADSLDLKDTTGSLPYRLFNVDIFEYETDSRMSMYGTIPFLMAVKPDTTAALFWINSADTFIDIDKNSNIEDSSSHWISENGLLDFLIIVGDTPAQVNEKYGSITGNTQLPPMFSLGYHQCRWNYNDETDVLDINAKFDEHQIPYDTIWLDIEYADQKKYFTWQNEKFPDPKRMLSELDHTGRNLVFIVDPHIKTGYSVSKDLISKKITINDKTNSSYHGHCWPGESVWVDSMNPNSQSYWDSKFEWSPKNHFMGGESDNIHLWNDMNEPSVFNGPEDSSPRDNIHYGGWEHRSVHNVYGLTFHEATYNALAKRQIGNTNRERPFVLTRAYYAGSQRTAAMWTGDNMSKWEYLKISIPMVLTSGVSGMPFAGADVGGFFGNPSKELLTRWYQTGIWYPFFRAHAHIDSRRREPWVAGEPYTSIMRDAIKLRYSLLPVIYTSFYESSTIGTPVMRPIFYDHLDNLDSYSIDDQFYIGGSAVEGSGILVKPVTDEGATEVSIYIPNDEVHYDYTNGQLDEVKIYRAKAAHYITKAVSLNDIPMLLTGGSILALKNRYRRSTKLMKNDPYSLVIALDSQGKASGSLYIDDGESFLYSNDEYANVAFTSTSNLISGTSVLASAKYLDSLSGLEIEKITLLIEVSGHKAVIHKPQLKINTKWEIRISDDREIEHDEL</sequence>
<comment type="pathway">
    <text evidence="2">Glycan metabolism; N-glycan metabolism.</text>
</comment>
<dbReference type="PANTHER" id="PTHR22762:SF54">
    <property type="entry name" value="BCDNA.GH04962"/>
    <property type="match status" value="1"/>
</dbReference>
<evidence type="ECO:0000256" key="4">
    <source>
        <dbReference type="ARBA" id="ARBA00022729"/>
    </source>
</evidence>
<protein>
    <recommendedName>
        <fullName evidence="9">Glucosidase II subunit alpha</fullName>
    </recommendedName>
</protein>
<dbReference type="InterPro" id="IPR011013">
    <property type="entry name" value="Gal_mutarotase_sf_dom"/>
</dbReference>
<comment type="similarity">
    <text evidence="3 10">Belongs to the glycosyl hydrolase 31 family.</text>
</comment>
<dbReference type="Pfam" id="PF01055">
    <property type="entry name" value="Glyco_hydro_31_2nd"/>
    <property type="match status" value="1"/>
</dbReference>
<feature type="chain" id="PRO_5009162903" description="Glucosidase II subunit alpha" evidence="11">
    <location>
        <begin position="27"/>
        <end position="926"/>
    </location>
</feature>
<keyword evidence="16" id="KW-1185">Reference proteome</keyword>
<dbReference type="InterPro" id="IPR025887">
    <property type="entry name" value="Glyco_hydro_31_N_dom"/>
</dbReference>
<dbReference type="Gene3D" id="2.60.40.1180">
    <property type="entry name" value="Golgi alpha-mannosidase II"/>
    <property type="match status" value="2"/>
</dbReference>
<evidence type="ECO:0000256" key="10">
    <source>
        <dbReference type="RuleBase" id="RU361185"/>
    </source>
</evidence>
<keyword evidence="5 10" id="KW-0378">Hydrolase</keyword>
<dbReference type="GO" id="GO:0033919">
    <property type="term" value="F:glucan 1,3-alpha-glucosidase activity"/>
    <property type="evidence" value="ECO:0007669"/>
    <property type="project" value="EnsemblFungi"/>
</dbReference>
<evidence type="ECO:0000256" key="1">
    <source>
        <dbReference type="ARBA" id="ARBA00004240"/>
    </source>
</evidence>
<dbReference type="InterPro" id="IPR000322">
    <property type="entry name" value="Glyco_hydro_31_TIM"/>
</dbReference>
<dbReference type="SUPFAM" id="SSF51011">
    <property type="entry name" value="Glycosyl hydrolase domain"/>
    <property type="match status" value="1"/>
</dbReference>
<evidence type="ECO:0000313" key="15">
    <source>
        <dbReference type="EMBL" id="ODV81565.1"/>
    </source>
</evidence>
<dbReference type="Proteomes" id="UP000094285">
    <property type="component" value="Unassembled WGS sequence"/>
</dbReference>
<keyword evidence="4 11" id="KW-0732">Signal</keyword>
<dbReference type="InterPro" id="IPR017853">
    <property type="entry name" value="GH"/>
</dbReference>
<dbReference type="CDD" id="cd14752">
    <property type="entry name" value="GH31_N"/>
    <property type="match status" value="1"/>
</dbReference>
<evidence type="ECO:0000256" key="11">
    <source>
        <dbReference type="SAM" id="SignalP"/>
    </source>
</evidence>
<dbReference type="EMBL" id="KV453909">
    <property type="protein sequence ID" value="ODV81565.1"/>
    <property type="molecule type" value="Genomic_DNA"/>
</dbReference>
<dbReference type="PANTHER" id="PTHR22762">
    <property type="entry name" value="ALPHA-GLUCOSIDASE"/>
    <property type="match status" value="1"/>
</dbReference>
<reference evidence="16" key="1">
    <citation type="submission" date="2016-05" db="EMBL/GenBank/DDBJ databases">
        <title>Comparative genomics of biotechnologically important yeasts.</title>
        <authorList>
            <consortium name="DOE Joint Genome Institute"/>
            <person name="Riley R."/>
            <person name="Haridas S."/>
            <person name="Wolfe K.H."/>
            <person name="Lopes M.R."/>
            <person name="Hittinger C.T."/>
            <person name="Goker M."/>
            <person name="Salamov A."/>
            <person name="Wisecaver J."/>
            <person name="Long T.M."/>
            <person name="Aerts A.L."/>
            <person name="Barry K."/>
            <person name="Choi C."/>
            <person name="Clum A."/>
            <person name="Coughlan A.Y."/>
            <person name="Deshpande S."/>
            <person name="Douglass A.P."/>
            <person name="Hanson S.J."/>
            <person name="Klenk H.-P."/>
            <person name="Labutti K."/>
            <person name="Lapidus A."/>
            <person name="Lindquist E."/>
            <person name="Lipzen A."/>
            <person name="Meier-Kolthoff J.P."/>
            <person name="Ohm R.A."/>
            <person name="Otillar R.P."/>
            <person name="Pangilinan J."/>
            <person name="Peng Y."/>
            <person name="Rokas A."/>
            <person name="Rosa C.A."/>
            <person name="Scheuner C."/>
            <person name="Sibirny A.A."/>
            <person name="Slot J.C."/>
            <person name="Stielow J.B."/>
            <person name="Sun H."/>
            <person name="Kurtzman C.P."/>
            <person name="Blackwell M."/>
            <person name="Grigoriev I.V."/>
            <person name="Jeffries T.W."/>
        </authorList>
    </citation>
    <scope>NUCLEOTIDE SEQUENCE [LARGE SCALE GENOMIC DNA]</scope>
    <source>
        <strain evidence="16">NRRL Y-17324</strain>
    </source>
</reference>
<dbReference type="InterPro" id="IPR013780">
    <property type="entry name" value="Glyco_hydro_b"/>
</dbReference>
<dbReference type="Pfam" id="PF13802">
    <property type="entry name" value="Gal_mutarotas_2"/>
    <property type="match status" value="1"/>
</dbReference>
<dbReference type="GeneID" id="30983286"/>
<evidence type="ECO:0000256" key="6">
    <source>
        <dbReference type="ARBA" id="ARBA00022824"/>
    </source>
</evidence>
<proteinExistence type="inferred from homology"/>
<name>A0A1E4SPY9_9ASCO</name>
<evidence type="ECO:0000256" key="7">
    <source>
        <dbReference type="ARBA" id="ARBA00023180"/>
    </source>
</evidence>
<dbReference type="OrthoDB" id="1334205at2759"/>
<dbReference type="CDD" id="cd06603">
    <property type="entry name" value="GH31_GANC_GANAB_alpha"/>
    <property type="match status" value="1"/>
</dbReference>
<dbReference type="GO" id="GO:0017177">
    <property type="term" value="C:glucosidase II complex"/>
    <property type="evidence" value="ECO:0007669"/>
    <property type="project" value="EnsemblFungi"/>
</dbReference>
<dbReference type="SUPFAM" id="SSF74650">
    <property type="entry name" value="Galactose mutarotase-like"/>
    <property type="match status" value="1"/>
</dbReference>
<feature type="signal peptide" evidence="11">
    <location>
        <begin position="1"/>
        <end position="26"/>
    </location>
</feature>
<dbReference type="STRING" id="984487.A0A1E4SPY9"/>
<dbReference type="GO" id="GO:0006491">
    <property type="term" value="P:N-glycan processing"/>
    <property type="evidence" value="ECO:0007669"/>
    <property type="project" value="EnsemblFungi"/>
</dbReference>
<evidence type="ECO:0000256" key="8">
    <source>
        <dbReference type="ARBA" id="ARBA00023295"/>
    </source>
</evidence>
<dbReference type="Pfam" id="PF21365">
    <property type="entry name" value="Glyco_hydro_31_3rd"/>
    <property type="match status" value="1"/>
</dbReference>
<dbReference type="GO" id="GO:0030246">
    <property type="term" value="F:carbohydrate binding"/>
    <property type="evidence" value="ECO:0007669"/>
    <property type="project" value="InterPro"/>
</dbReference>
<keyword evidence="7" id="KW-0325">Glycoprotein</keyword>
<feature type="domain" description="Glycoside hydrolase family 31 TIM barrel" evidence="12">
    <location>
        <begin position="363"/>
        <end position="694"/>
    </location>
</feature>
<evidence type="ECO:0000259" key="14">
    <source>
        <dbReference type="Pfam" id="PF21365"/>
    </source>
</evidence>
<dbReference type="GO" id="GO:0005788">
    <property type="term" value="C:endoplasmic reticulum lumen"/>
    <property type="evidence" value="ECO:0007669"/>
    <property type="project" value="EnsemblFungi"/>
</dbReference>
<dbReference type="GO" id="GO:0070880">
    <property type="term" value="P:fungal-type cell wall beta-glucan biosynthetic process"/>
    <property type="evidence" value="ECO:0007669"/>
    <property type="project" value="EnsemblFungi"/>
</dbReference>
<dbReference type="Gene3D" id="3.20.20.80">
    <property type="entry name" value="Glycosidases"/>
    <property type="match status" value="1"/>
</dbReference>
<evidence type="ECO:0000256" key="3">
    <source>
        <dbReference type="ARBA" id="ARBA00007806"/>
    </source>
</evidence>
<dbReference type="RefSeq" id="XP_020066687.1">
    <property type="nucleotide sequence ID" value="XM_020209150.1"/>
</dbReference>
<dbReference type="SUPFAM" id="SSF51445">
    <property type="entry name" value="(Trans)glycosidases"/>
    <property type="match status" value="1"/>
</dbReference>
<feature type="domain" description="Glycoside hydrolase family 31 N-terminal" evidence="13">
    <location>
        <begin position="97"/>
        <end position="317"/>
    </location>
</feature>
<evidence type="ECO:0000256" key="5">
    <source>
        <dbReference type="ARBA" id="ARBA00022801"/>
    </source>
</evidence>
<evidence type="ECO:0000313" key="16">
    <source>
        <dbReference type="Proteomes" id="UP000094285"/>
    </source>
</evidence>